<evidence type="ECO:0000313" key="12">
    <source>
        <dbReference type="EMBL" id="RSV05692.1"/>
    </source>
</evidence>
<dbReference type="Proteomes" id="UP000185161">
    <property type="component" value="Chromosome"/>
</dbReference>
<evidence type="ECO:0000256" key="3">
    <source>
        <dbReference type="ARBA" id="ARBA00022448"/>
    </source>
</evidence>
<dbReference type="InterPro" id="IPR002898">
    <property type="entry name" value="MotA_ExbB_proton_chnl"/>
</dbReference>
<dbReference type="Pfam" id="PF01618">
    <property type="entry name" value="MotA_ExbB"/>
    <property type="match status" value="1"/>
</dbReference>
<dbReference type="GO" id="GO:0005886">
    <property type="term" value="C:plasma membrane"/>
    <property type="evidence" value="ECO:0007669"/>
    <property type="project" value="UniProtKB-SubCell"/>
</dbReference>
<feature type="transmembrane region" description="Helical" evidence="9">
    <location>
        <begin position="20"/>
        <end position="39"/>
    </location>
</feature>
<dbReference type="GO" id="GO:0006935">
    <property type="term" value="P:chemotaxis"/>
    <property type="evidence" value="ECO:0007669"/>
    <property type="project" value="InterPro"/>
</dbReference>
<dbReference type="EMBL" id="CP018820">
    <property type="protein sequence ID" value="APR54778.1"/>
    <property type="molecule type" value="Genomic_DNA"/>
</dbReference>
<dbReference type="OrthoDB" id="9806929at2"/>
<dbReference type="EMBL" id="QQWO01000004">
    <property type="protein sequence ID" value="RSV05692.1"/>
    <property type="molecule type" value="Genomic_DNA"/>
</dbReference>
<evidence type="ECO:0000256" key="7">
    <source>
        <dbReference type="ARBA" id="ARBA00022989"/>
    </source>
</evidence>
<reference evidence="12 14" key="3">
    <citation type="submission" date="2018-07" db="EMBL/GenBank/DDBJ databases">
        <title>Genomic and Epidemiologic Investigation of an Indolent Hospital Outbreak.</title>
        <authorList>
            <person name="Johnson R.C."/>
            <person name="Deming C."/>
            <person name="Conlan S."/>
            <person name="Zellmer C.J."/>
            <person name="Michelin A.V."/>
            <person name="Lee-Lin S."/>
            <person name="Thomas P.J."/>
            <person name="Park M."/>
            <person name="Weingarten R.A."/>
            <person name="Less J."/>
            <person name="Dekker J.P."/>
            <person name="Frank K.M."/>
            <person name="Musser K.A."/>
            <person name="Mcquiston J.R."/>
            <person name="Henderson D.K."/>
            <person name="Lau A.F."/>
            <person name="Palmore T.N."/>
            <person name="Segre J.A."/>
        </authorList>
    </citation>
    <scope>NUCLEOTIDE SEQUENCE [LARGE SCALE GENOMIC DNA]</scope>
    <source>
        <strain evidence="12 14">SK-NIH.Env10_0317</strain>
    </source>
</reference>
<feature type="transmembrane region" description="Helical" evidence="9">
    <location>
        <begin position="132"/>
        <end position="157"/>
    </location>
</feature>
<evidence type="ECO:0000256" key="4">
    <source>
        <dbReference type="ARBA" id="ARBA00022475"/>
    </source>
</evidence>
<name>A0A1L6JFW1_9SPHN</name>
<keyword evidence="3" id="KW-0813">Transport</keyword>
<keyword evidence="8 9" id="KW-0472">Membrane</keyword>
<evidence type="ECO:0000313" key="13">
    <source>
        <dbReference type="Proteomes" id="UP000185161"/>
    </source>
</evidence>
<keyword evidence="5 9" id="KW-0812">Transmembrane</keyword>
<proteinExistence type="inferred from homology"/>
<organism evidence="11 13">
    <name type="scientific">Sphingomonas koreensis</name>
    <dbReference type="NCBI Taxonomy" id="93064"/>
    <lineage>
        <taxon>Bacteria</taxon>
        <taxon>Pseudomonadati</taxon>
        <taxon>Pseudomonadota</taxon>
        <taxon>Alphaproteobacteria</taxon>
        <taxon>Sphingomonadales</taxon>
        <taxon>Sphingomonadaceae</taxon>
        <taxon>Sphingomonas</taxon>
    </lineage>
</organism>
<dbReference type="InterPro" id="IPR047055">
    <property type="entry name" value="MotA-like"/>
</dbReference>
<keyword evidence="6" id="KW-0283">Flagellar rotation</keyword>
<evidence type="ECO:0000259" key="10">
    <source>
        <dbReference type="Pfam" id="PF01618"/>
    </source>
</evidence>
<evidence type="ECO:0000256" key="2">
    <source>
        <dbReference type="ARBA" id="ARBA00008038"/>
    </source>
</evidence>
<comment type="similarity">
    <text evidence="2">Belongs to the MotA family.</text>
</comment>
<reference evidence="13" key="2">
    <citation type="submission" date="2016-12" db="EMBL/GenBank/DDBJ databases">
        <title>Whole genome sequencing of Sphingomonas sp. ABOJV.</title>
        <authorList>
            <person name="Conlan S."/>
            <person name="Thomas P.J."/>
            <person name="Mullikin J."/>
            <person name="Palmore T.N."/>
            <person name="Frank K.M."/>
            <person name="Segre J.A."/>
        </authorList>
    </citation>
    <scope>NUCLEOTIDE SEQUENCE [LARGE SCALE GENOMIC DNA]</scope>
    <source>
        <strain evidence="13">ABOJV</strain>
    </source>
</reference>
<comment type="subcellular location">
    <subcellularLocation>
        <location evidence="1">Cell membrane</location>
        <topology evidence="1">Multi-pass membrane protein</topology>
    </subcellularLocation>
</comment>
<evidence type="ECO:0000256" key="6">
    <source>
        <dbReference type="ARBA" id="ARBA00022779"/>
    </source>
</evidence>
<keyword evidence="7 9" id="KW-1133">Transmembrane helix</keyword>
<protein>
    <submittedName>
        <fullName evidence="11">Biopolymer transporter ExbB</fullName>
    </submittedName>
</protein>
<evidence type="ECO:0000256" key="9">
    <source>
        <dbReference type="SAM" id="Phobius"/>
    </source>
</evidence>
<dbReference type="PANTHER" id="PTHR30433">
    <property type="entry name" value="CHEMOTAXIS PROTEIN MOTA"/>
    <property type="match status" value="1"/>
</dbReference>
<dbReference type="RefSeq" id="WP_075153023.1">
    <property type="nucleotide sequence ID" value="NZ_JAQQGM010000013.1"/>
</dbReference>
<evidence type="ECO:0000256" key="1">
    <source>
        <dbReference type="ARBA" id="ARBA00004651"/>
    </source>
</evidence>
<dbReference type="AlphaFoldDB" id="A0A1L6JFW1"/>
<keyword evidence="13" id="KW-1185">Reference proteome</keyword>
<evidence type="ECO:0000313" key="14">
    <source>
        <dbReference type="Proteomes" id="UP000286681"/>
    </source>
</evidence>
<dbReference type="PROSITE" id="PS01307">
    <property type="entry name" value="MOTA"/>
    <property type="match status" value="1"/>
</dbReference>
<dbReference type="Proteomes" id="UP000286681">
    <property type="component" value="Unassembled WGS sequence"/>
</dbReference>
<dbReference type="KEGG" id="skr:BRX40_03210"/>
<accession>A0A1L6JFW1</accession>
<dbReference type="GO" id="GO:0071978">
    <property type="term" value="P:bacterial-type flagellum-dependent swarming motility"/>
    <property type="evidence" value="ECO:0007669"/>
    <property type="project" value="InterPro"/>
</dbReference>
<keyword evidence="4" id="KW-1003">Cell membrane</keyword>
<gene>
    <name evidence="11" type="ORF">BRX40_03210</name>
    <name evidence="12" type="ORF">CA257_06810</name>
</gene>
<evidence type="ECO:0000256" key="5">
    <source>
        <dbReference type="ARBA" id="ARBA00022692"/>
    </source>
</evidence>
<sequence length="228" mass="23787">MAAISQPATTAATALVPGTFLDPVAIGIVLGGTALAMVLRNRLADVGRALAALTVLWRRPFSADVLLGQIAAQERIAHRHGLFSLDRAVIADPDMAAAIEAAVDGASPEQVERLVCDRVTARAERHRAAIEVWTGAAEAAPAMGLIGTILGLVQMFASMQDPVTIGAAMAVALLATLYGALVANLIAMPVASRLKRLARAEATERLRLAAPLAHLATLERARKQEIAA</sequence>
<evidence type="ECO:0000256" key="8">
    <source>
        <dbReference type="ARBA" id="ARBA00023136"/>
    </source>
</evidence>
<feature type="transmembrane region" description="Helical" evidence="9">
    <location>
        <begin position="163"/>
        <end position="187"/>
    </location>
</feature>
<dbReference type="STRING" id="93064.BRX40_03210"/>
<reference evidence="11" key="1">
    <citation type="submission" date="2016-12" db="EMBL/GenBank/DDBJ databases">
        <title>Whole genome sequencing of Sphingomonas koreensis.</title>
        <authorList>
            <person name="Conlan S."/>
            <person name="Thomas P.J."/>
            <person name="Mullikin J."/>
            <person name="Palmore T.N."/>
            <person name="Frank K.M."/>
            <person name="Segre J.A."/>
        </authorList>
    </citation>
    <scope>NUCLEOTIDE SEQUENCE</scope>
    <source>
        <strain evidence="11">ABOJV</strain>
    </source>
</reference>
<dbReference type="InterPro" id="IPR000540">
    <property type="entry name" value="Flag_MotA_CS"/>
</dbReference>
<evidence type="ECO:0000313" key="11">
    <source>
        <dbReference type="EMBL" id="APR54778.1"/>
    </source>
</evidence>
<feature type="domain" description="MotA/TolQ/ExbB proton channel" evidence="10">
    <location>
        <begin position="92"/>
        <end position="204"/>
    </location>
</feature>